<dbReference type="eggNOG" id="COG0457">
    <property type="taxonomic scope" value="Bacteria"/>
</dbReference>
<dbReference type="EMBL" id="CP002349">
    <property type="protein sequence ID" value="ADR21092.1"/>
    <property type="molecule type" value="Genomic_DNA"/>
</dbReference>
<protein>
    <submittedName>
        <fullName evidence="1">Uncharacterized protein</fullName>
    </submittedName>
</protein>
<dbReference type="SUPFAM" id="SSF48452">
    <property type="entry name" value="TPR-like"/>
    <property type="match status" value="1"/>
</dbReference>
<reference evidence="1 2" key="1">
    <citation type="journal article" date="2011" name="Stand. Genomic Sci.">
        <title>Complete genome sequence of Marivirga tractuosa type strain (H-43).</title>
        <authorList>
            <person name="Pagani I."/>
            <person name="Chertkov O."/>
            <person name="Lapidus A."/>
            <person name="Lucas S."/>
            <person name="Del Rio T.G."/>
            <person name="Tice H."/>
            <person name="Copeland A."/>
            <person name="Cheng J.F."/>
            <person name="Nolan M."/>
            <person name="Saunders E."/>
            <person name="Pitluck S."/>
            <person name="Held B."/>
            <person name="Goodwin L."/>
            <person name="Liolios K."/>
            <person name="Ovchinikova G."/>
            <person name="Ivanova N."/>
            <person name="Mavromatis K."/>
            <person name="Pati A."/>
            <person name="Chen A."/>
            <person name="Palaniappan K."/>
            <person name="Land M."/>
            <person name="Hauser L."/>
            <person name="Jeffries C.D."/>
            <person name="Detter J.C."/>
            <person name="Han C."/>
            <person name="Tapia R."/>
            <person name="Ngatchou-Djao O.D."/>
            <person name="Rohde M."/>
            <person name="Goker M."/>
            <person name="Spring S."/>
            <person name="Sikorski J."/>
            <person name="Woyke T."/>
            <person name="Bristow J."/>
            <person name="Eisen J.A."/>
            <person name="Markowitz V."/>
            <person name="Hugenholtz P."/>
            <person name="Klenk H.P."/>
            <person name="Kyrpides N.C."/>
        </authorList>
    </citation>
    <scope>NUCLEOTIDE SEQUENCE [LARGE SCALE GENOMIC DNA]</scope>
    <source>
        <strain evidence="2">ATCC 23168 / DSM 4126 / NBRC 15989 / NCIMB 1408 / VKM B-1430 / H-43</strain>
    </source>
</reference>
<dbReference type="eggNOG" id="COG3391">
    <property type="taxonomic scope" value="Bacteria"/>
</dbReference>
<dbReference type="KEGG" id="mtt:Ftrac_1097"/>
<dbReference type="STRING" id="643867.Ftrac_1097"/>
<evidence type="ECO:0000313" key="1">
    <source>
        <dbReference type="EMBL" id="ADR21092.1"/>
    </source>
</evidence>
<accession>E4TUY7</accession>
<dbReference type="SUPFAM" id="SSF63825">
    <property type="entry name" value="YWTD domain"/>
    <property type="match status" value="1"/>
</dbReference>
<dbReference type="Proteomes" id="UP000008720">
    <property type="component" value="Chromosome"/>
</dbReference>
<dbReference type="AlphaFoldDB" id="E4TUY7"/>
<dbReference type="HOGENOM" id="CLU_463667_0_0_10"/>
<organism evidence="1 2">
    <name type="scientific">Marivirga tractuosa (strain ATCC 23168 / DSM 4126 / NBRC 15989 / NCIMB 1408 / VKM B-1430 / H-43)</name>
    <name type="common">Microscilla tractuosa</name>
    <name type="synonym">Flexibacter tractuosus</name>
    <dbReference type="NCBI Taxonomy" id="643867"/>
    <lineage>
        <taxon>Bacteria</taxon>
        <taxon>Pseudomonadati</taxon>
        <taxon>Bacteroidota</taxon>
        <taxon>Cytophagia</taxon>
        <taxon>Cytophagales</taxon>
        <taxon>Marivirgaceae</taxon>
        <taxon>Marivirga</taxon>
    </lineage>
</organism>
<evidence type="ECO:0000313" key="2">
    <source>
        <dbReference type="Proteomes" id="UP000008720"/>
    </source>
</evidence>
<dbReference type="InterPro" id="IPR011990">
    <property type="entry name" value="TPR-like_helical_dom_sf"/>
</dbReference>
<keyword evidence="2" id="KW-1185">Reference proteome</keyword>
<gene>
    <name evidence="1" type="ordered locus">Ftrac_1097</name>
</gene>
<name>E4TUY7_MARTH</name>
<sequence length="588" mass="67465">MGRMTIKKYIHESTFELLKNLNKTFDYRHYTFALYFCFYTTVSQAQSYQTYFQDASKSYQEAQYEDMLVSVKKAQMLRPHHQTLNYYLAMAYVLNDSIDSANYWLRKVVSTDAQNYDLARDDFQPLKSTKAYQDLMAYQTEMMKPVINSDTAFVIPDEELHIEDVAFNPYDKSYLLSSINKRNIYSFKEGELKPLFEKSFPVAITGMVVQDAILWFTGAGFSQAGLDENDPNLETSKLYKSDLKTGIVLDSFSVEDSKTNVFGDVILSGSGTVLVSDSKTNKVYRLEGGKLKEWISSDEILSLQGIAQIDEKLFLADYVQGLFVYDIEQNSFHKIESLPDLALKGIDGLYAYRNGLISIQNGVSPHRISYLEFDDEYTKIKSFKYLEKNHPAMGEPTLGYLQNDSLVYIATSFWGLNENGKVINEKGIKPVILRLPLPNSSKPKVENQYCNSENHRAFDFWLGNWEVYNKKGDHIGTNNIHLIQNGCGIQENWTSNGRGAGTSYNFYDVKTEKWYQSWISNSGNALLLKGGFTDGQMQMQSEIVNGKIDRIKWIHQEDGSVHQIWEISTDDGKTWKEAFWGKYVRSEE</sequence>
<proteinExistence type="predicted"/>